<feature type="region of interest" description="Disordered" evidence="8">
    <location>
        <begin position="415"/>
        <end position="435"/>
    </location>
</feature>
<feature type="transmembrane region" description="Helical" evidence="9">
    <location>
        <begin position="65"/>
        <end position="85"/>
    </location>
</feature>
<evidence type="ECO:0000256" key="1">
    <source>
        <dbReference type="ARBA" id="ARBA00004141"/>
    </source>
</evidence>
<dbReference type="PROSITE" id="PS51846">
    <property type="entry name" value="CNNM"/>
    <property type="match status" value="1"/>
</dbReference>
<dbReference type="CDD" id="cd04590">
    <property type="entry name" value="CBS_pair_CorC_HlyC_assoc"/>
    <property type="match status" value="1"/>
</dbReference>
<evidence type="ECO:0000256" key="2">
    <source>
        <dbReference type="ARBA" id="ARBA00022692"/>
    </source>
</evidence>
<keyword evidence="5 7" id="KW-0472">Membrane</keyword>
<dbReference type="Proteomes" id="UP001141327">
    <property type="component" value="Unassembled WGS sequence"/>
</dbReference>
<evidence type="ECO:0000313" key="13">
    <source>
        <dbReference type="Proteomes" id="UP001141327"/>
    </source>
</evidence>
<evidence type="ECO:0000259" key="11">
    <source>
        <dbReference type="PROSITE" id="PS51846"/>
    </source>
</evidence>
<feature type="transmembrane region" description="Helical" evidence="9">
    <location>
        <begin position="91"/>
        <end position="109"/>
    </location>
</feature>
<gene>
    <name evidence="12" type="ORF">PAPYR_176</name>
</gene>
<keyword evidence="3" id="KW-0677">Repeat</keyword>
<evidence type="ECO:0008006" key="14">
    <source>
        <dbReference type="Google" id="ProtNLM"/>
    </source>
</evidence>
<evidence type="ECO:0000259" key="10">
    <source>
        <dbReference type="PROSITE" id="PS51371"/>
    </source>
</evidence>
<accession>A0ABQ8UWJ4</accession>
<keyword evidence="2 7" id="KW-0812">Transmembrane</keyword>
<dbReference type="Pfam" id="PF01595">
    <property type="entry name" value="CNNM"/>
    <property type="match status" value="1"/>
</dbReference>
<evidence type="ECO:0000256" key="5">
    <source>
        <dbReference type="ARBA" id="ARBA00023136"/>
    </source>
</evidence>
<dbReference type="InterPro" id="IPR044751">
    <property type="entry name" value="Ion_transp-like_CBS"/>
</dbReference>
<reference evidence="12" key="1">
    <citation type="journal article" date="2022" name="bioRxiv">
        <title>Genomics of Preaxostyla Flagellates Illuminates Evolutionary Transitions and the Path Towards Mitochondrial Loss.</title>
        <authorList>
            <person name="Novak L.V.F."/>
            <person name="Treitli S.C."/>
            <person name="Pyrih J."/>
            <person name="Halakuc P."/>
            <person name="Pipaliya S.V."/>
            <person name="Vacek V."/>
            <person name="Brzon O."/>
            <person name="Soukal P."/>
            <person name="Eme L."/>
            <person name="Dacks J.B."/>
            <person name="Karnkowska A."/>
            <person name="Elias M."/>
            <person name="Hampl V."/>
        </authorList>
    </citation>
    <scope>NUCLEOTIDE SEQUENCE</scope>
    <source>
        <strain evidence="12">RCP-MX</strain>
    </source>
</reference>
<dbReference type="PROSITE" id="PS51371">
    <property type="entry name" value="CBS"/>
    <property type="match status" value="1"/>
</dbReference>
<protein>
    <recommendedName>
        <fullName evidence="14">DUF21-domain-containing protein</fullName>
    </recommendedName>
</protein>
<evidence type="ECO:0000256" key="8">
    <source>
        <dbReference type="SAM" id="MobiDB-lite"/>
    </source>
</evidence>
<feature type="transmembrane region" description="Helical" evidence="9">
    <location>
        <begin position="121"/>
        <end position="143"/>
    </location>
</feature>
<name>A0ABQ8UWJ4_9EUKA</name>
<dbReference type="PANTHER" id="PTHR12064">
    <property type="entry name" value="METAL TRANSPORTER CNNM"/>
    <property type="match status" value="1"/>
</dbReference>
<evidence type="ECO:0000256" key="3">
    <source>
        <dbReference type="ARBA" id="ARBA00022737"/>
    </source>
</evidence>
<dbReference type="PANTHER" id="PTHR12064:SF97">
    <property type="entry name" value="METAL TRANSPORTER CNNM-5"/>
    <property type="match status" value="1"/>
</dbReference>
<evidence type="ECO:0000256" key="7">
    <source>
        <dbReference type="PROSITE-ProRule" id="PRU01193"/>
    </source>
</evidence>
<dbReference type="Gene3D" id="3.10.580.10">
    <property type="entry name" value="CBS-domain"/>
    <property type="match status" value="2"/>
</dbReference>
<dbReference type="InterPro" id="IPR045095">
    <property type="entry name" value="ACDP"/>
</dbReference>
<comment type="caution">
    <text evidence="12">The sequence shown here is derived from an EMBL/GenBank/DDBJ whole genome shotgun (WGS) entry which is preliminary data.</text>
</comment>
<evidence type="ECO:0000256" key="4">
    <source>
        <dbReference type="ARBA" id="ARBA00022989"/>
    </source>
</evidence>
<evidence type="ECO:0000256" key="6">
    <source>
        <dbReference type="PROSITE-ProRule" id="PRU00703"/>
    </source>
</evidence>
<dbReference type="InterPro" id="IPR046342">
    <property type="entry name" value="CBS_dom_sf"/>
</dbReference>
<dbReference type="SUPFAM" id="SSF54631">
    <property type="entry name" value="CBS-domain pair"/>
    <property type="match status" value="1"/>
</dbReference>
<sequence length="484" mass="53846">MAHPAGIHRILVLQGSKVALQKPSGLTLAYLSFDITNLRILKTTGTPKERRHATRVEPLLKRRHLLLVTLVLTNVLGAEALPIFFDKLVPSWLAILLSVTAILLVGEILPQALFLRFRLTICAWAAWLIWGLFALFYVVAWPISKVLDFFLGKDHATGYSRSGLKELAGMQQNLTTDEVTMIHGVLELREKVVADVLTPLEDVFMLSLDHPLDQSTMSLILSRGHSRIPVYDGDRSNIVGMLLVKRLIAVNPADARPIRSISLHPLPAVEPTHDLFSTLNEFQQGRSHMAVVREEIPTFAPAPSSPTLDQSQHPFAEARAALKGGRVTKWARALPPDDDLQHPLLESPPSPSRHWGRVLGIVTLEDVIEELIKEEIEDETSRMVLRRKTRPRPPGDYAARCALKAFRKWRLKARRRAGRGMTTPASRAPSRSTFASPKIAHSTWPIPTIGPDPETTTTTVTTSVITAMPPPAPRKAVPRKQEEK</sequence>
<feature type="domain" description="CBS" evidence="10">
    <location>
        <begin position="197"/>
        <end position="258"/>
    </location>
</feature>
<keyword evidence="6" id="KW-0129">CBS domain</keyword>
<keyword evidence="4 7" id="KW-1133">Transmembrane helix</keyword>
<proteinExistence type="predicted"/>
<dbReference type="InterPro" id="IPR002550">
    <property type="entry name" value="CNNM"/>
</dbReference>
<dbReference type="InterPro" id="IPR000644">
    <property type="entry name" value="CBS_dom"/>
</dbReference>
<organism evidence="12 13">
    <name type="scientific">Paratrimastix pyriformis</name>
    <dbReference type="NCBI Taxonomy" id="342808"/>
    <lineage>
        <taxon>Eukaryota</taxon>
        <taxon>Metamonada</taxon>
        <taxon>Preaxostyla</taxon>
        <taxon>Paratrimastigidae</taxon>
        <taxon>Paratrimastix</taxon>
    </lineage>
</organism>
<comment type="subcellular location">
    <subcellularLocation>
        <location evidence="1">Membrane</location>
        <topology evidence="1">Multi-pass membrane protein</topology>
    </subcellularLocation>
</comment>
<feature type="compositionally biased region" description="Polar residues" evidence="8">
    <location>
        <begin position="423"/>
        <end position="435"/>
    </location>
</feature>
<evidence type="ECO:0000256" key="9">
    <source>
        <dbReference type="SAM" id="Phobius"/>
    </source>
</evidence>
<feature type="domain" description="CNNM transmembrane" evidence="11">
    <location>
        <begin position="2"/>
        <end position="178"/>
    </location>
</feature>
<evidence type="ECO:0000313" key="12">
    <source>
        <dbReference type="EMBL" id="KAJ4462952.1"/>
    </source>
</evidence>
<dbReference type="EMBL" id="JAPMOS010000001">
    <property type="protein sequence ID" value="KAJ4462952.1"/>
    <property type="molecule type" value="Genomic_DNA"/>
</dbReference>
<keyword evidence="13" id="KW-1185">Reference proteome</keyword>